<dbReference type="InterPro" id="IPR000425">
    <property type="entry name" value="MIP"/>
</dbReference>
<feature type="transmembrane region" description="Helical" evidence="6">
    <location>
        <begin position="257"/>
        <end position="277"/>
    </location>
</feature>
<evidence type="ECO:0000256" key="1">
    <source>
        <dbReference type="ARBA" id="ARBA00004141"/>
    </source>
</evidence>
<dbReference type="Gene3D" id="1.20.1080.10">
    <property type="entry name" value="Glycerol uptake facilitator protein"/>
    <property type="match status" value="1"/>
</dbReference>
<keyword evidence="2 5" id="KW-0812">Transmembrane</keyword>
<evidence type="ECO:0000256" key="5">
    <source>
        <dbReference type="RuleBase" id="RU000477"/>
    </source>
</evidence>
<accession>A0A1L8DE77</accession>
<feature type="transmembrane region" description="Helical" evidence="6">
    <location>
        <begin position="135"/>
        <end position="156"/>
    </location>
</feature>
<reference evidence="7" key="1">
    <citation type="submission" date="2016-12" db="EMBL/GenBank/DDBJ databases">
        <title>An insight into the sialome and mialome of the sand fly, Nyssomyia neivai.</title>
        <authorList>
            <person name="Sebastian V."/>
            <person name="Goulart T.M."/>
            <person name="Oliveira W."/>
            <person name="Calvo E."/>
            <person name="Oliveira L.F."/>
            <person name="Pinto M.C."/>
            <person name="Rosselino A.M."/>
            <person name="Ribeiro J.M."/>
        </authorList>
    </citation>
    <scope>NUCLEOTIDE SEQUENCE</scope>
</reference>
<feature type="transmembrane region" description="Helical" evidence="6">
    <location>
        <begin position="65"/>
        <end position="88"/>
    </location>
</feature>
<evidence type="ECO:0000256" key="3">
    <source>
        <dbReference type="ARBA" id="ARBA00022989"/>
    </source>
</evidence>
<evidence type="ECO:0000256" key="2">
    <source>
        <dbReference type="ARBA" id="ARBA00022692"/>
    </source>
</evidence>
<name>A0A1L8DE77_9DIPT</name>
<dbReference type="PRINTS" id="PR00783">
    <property type="entry name" value="MINTRINSICP"/>
</dbReference>
<evidence type="ECO:0000313" key="7">
    <source>
        <dbReference type="EMBL" id="JAV04650.1"/>
    </source>
</evidence>
<evidence type="ECO:0000256" key="4">
    <source>
        <dbReference type="ARBA" id="ARBA00023136"/>
    </source>
</evidence>
<comment type="subcellular location">
    <subcellularLocation>
        <location evidence="1">Membrane</location>
        <topology evidence="1">Multi-pass membrane protein</topology>
    </subcellularLocation>
</comment>
<dbReference type="InterPro" id="IPR023271">
    <property type="entry name" value="Aquaporin-like"/>
</dbReference>
<feature type="transmembrane region" description="Helical" evidence="6">
    <location>
        <begin position="216"/>
        <end position="237"/>
    </location>
</feature>
<dbReference type="InterPro" id="IPR034294">
    <property type="entry name" value="Aquaporin_transptr"/>
</dbReference>
<dbReference type="Pfam" id="PF00230">
    <property type="entry name" value="MIP"/>
    <property type="match status" value="1"/>
</dbReference>
<dbReference type="AlphaFoldDB" id="A0A1L8DE77"/>
<keyword evidence="5" id="KW-0813">Transport</keyword>
<comment type="similarity">
    <text evidence="5">Belongs to the MIP/aquaporin (TC 1.A.8) family.</text>
</comment>
<dbReference type="GO" id="GO:0005886">
    <property type="term" value="C:plasma membrane"/>
    <property type="evidence" value="ECO:0007669"/>
    <property type="project" value="TreeGrafter"/>
</dbReference>
<evidence type="ECO:0000256" key="6">
    <source>
        <dbReference type="SAM" id="Phobius"/>
    </source>
</evidence>
<dbReference type="CDD" id="cd00333">
    <property type="entry name" value="MIP"/>
    <property type="match status" value="1"/>
</dbReference>
<keyword evidence="3 6" id="KW-1133">Transmembrane helix</keyword>
<dbReference type="GO" id="GO:0015267">
    <property type="term" value="F:channel activity"/>
    <property type="evidence" value="ECO:0007669"/>
    <property type="project" value="InterPro"/>
</dbReference>
<feature type="transmembrane region" description="Helical" evidence="6">
    <location>
        <begin position="94"/>
        <end position="114"/>
    </location>
</feature>
<dbReference type="PANTHER" id="PTHR19139:SF270">
    <property type="entry name" value="ENTOMOGLYCEROPORIN 1-RELATED"/>
    <property type="match status" value="1"/>
</dbReference>
<organism evidence="7">
    <name type="scientific">Nyssomyia neivai</name>
    <dbReference type="NCBI Taxonomy" id="330878"/>
    <lineage>
        <taxon>Eukaryota</taxon>
        <taxon>Metazoa</taxon>
        <taxon>Ecdysozoa</taxon>
        <taxon>Arthropoda</taxon>
        <taxon>Hexapoda</taxon>
        <taxon>Insecta</taxon>
        <taxon>Pterygota</taxon>
        <taxon>Neoptera</taxon>
        <taxon>Endopterygota</taxon>
        <taxon>Diptera</taxon>
        <taxon>Nematocera</taxon>
        <taxon>Psychodoidea</taxon>
        <taxon>Psychodidae</taxon>
        <taxon>Nyssomyia</taxon>
    </lineage>
</organism>
<proteinExistence type="inferred from homology"/>
<keyword evidence="4 6" id="KW-0472">Membrane</keyword>
<feature type="transmembrane region" description="Helical" evidence="6">
    <location>
        <begin position="185"/>
        <end position="204"/>
    </location>
</feature>
<dbReference type="EMBL" id="GFDF01009434">
    <property type="protein sequence ID" value="JAV04650.1"/>
    <property type="molecule type" value="Transcribed_RNA"/>
</dbReference>
<sequence>MLDTKSEIYQQKSTDIGVSIIGDVTFQSQPSQISSNVDLLDAYRGQEKTKILGISEATFDNITKIAAEIAGTAILLFLGCGSCVKGLGQEPTNLMTNLSFGFAVTAIITMFGHISGAHLNPSVTILALVFRTISPVMAVFYVIAQIIGAIVGYGFLVAMTPTEVFALQDGMCTTTRHETLSLGEAFLVEFFCTAILIFTVCGVWDPRTNKLQDSAAIRVGFAVTVLSIVGGPYTGASMNPARTIAPAIYTGVFDDQWLYWVAPPLSALCIACLYRFVFWRENHERKNV</sequence>
<dbReference type="SUPFAM" id="SSF81338">
    <property type="entry name" value="Aquaporin-like"/>
    <property type="match status" value="1"/>
</dbReference>
<dbReference type="PANTHER" id="PTHR19139">
    <property type="entry name" value="AQUAPORIN TRANSPORTER"/>
    <property type="match status" value="1"/>
</dbReference>
<protein>
    <submittedName>
        <fullName evidence="7">Putative aquaporin major intrinsic protein family</fullName>
    </submittedName>
</protein>